<keyword evidence="8" id="KW-1185">Reference proteome</keyword>
<evidence type="ECO:0000313" key="8">
    <source>
        <dbReference type="Proteomes" id="UP000199533"/>
    </source>
</evidence>
<dbReference type="GO" id="GO:0016829">
    <property type="term" value="F:lyase activity"/>
    <property type="evidence" value="ECO:0007669"/>
    <property type="project" value="UniProtKB-KW"/>
</dbReference>
<dbReference type="STRING" id="52441.SAMN05216302_100832"/>
<protein>
    <submittedName>
        <fullName evidence="7">Glycerol dehydratase, cobalamin-independent, large subunit</fullName>
    </submittedName>
</protein>
<dbReference type="AlphaFoldDB" id="A0A1I4A4Z1"/>
<dbReference type="PANTHER" id="PTHR43641">
    <property type="entry name" value="FORMATE ACETYLTRANSFERASE 3-RELATED"/>
    <property type="match status" value="1"/>
</dbReference>
<feature type="domain" description="Glycine radical" evidence="5">
    <location>
        <begin position="845"/>
        <end position="988"/>
    </location>
</feature>
<evidence type="ECO:0000259" key="5">
    <source>
        <dbReference type="PROSITE" id="PS51149"/>
    </source>
</evidence>
<accession>A0A1I4A4Z1</accession>
<feature type="domain" description="PFL" evidence="6">
    <location>
        <begin position="59"/>
        <end position="838"/>
    </location>
</feature>
<dbReference type="InterPro" id="IPR004184">
    <property type="entry name" value="PFL_dom"/>
</dbReference>
<evidence type="ECO:0000256" key="1">
    <source>
        <dbReference type="ARBA" id="ARBA00022818"/>
    </source>
</evidence>
<evidence type="ECO:0000256" key="3">
    <source>
        <dbReference type="PROSITE-ProRule" id="PRU00493"/>
    </source>
</evidence>
<organism evidence="7 8">
    <name type="scientific">Nitrosomonas aestuarii</name>
    <dbReference type="NCBI Taxonomy" id="52441"/>
    <lineage>
        <taxon>Bacteria</taxon>
        <taxon>Pseudomonadati</taxon>
        <taxon>Pseudomonadota</taxon>
        <taxon>Betaproteobacteria</taxon>
        <taxon>Nitrosomonadales</taxon>
        <taxon>Nitrosomonadaceae</taxon>
        <taxon>Nitrosomonas</taxon>
    </lineage>
</organism>
<evidence type="ECO:0000256" key="4">
    <source>
        <dbReference type="SAM" id="MobiDB-lite"/>
    </source>
</evidence>
<feature type="modified residue" description="Glycine radical" evidence="3">
    <location>
        <position position="963"/>
    </location>
</feature>
<name>A0A1I4A4Z1_9PROT</name>
<sequence>MQTSNINRGGIHIDLEHGTADTAAFNDKTASYPIPNDAPDKIRTLNDLTLSHISLSDFPVVQAWRNQLFDPEWIPEVCDELPRLLTEFLRKPKNDALPPITQRSQALKHIFSHKTPFVKKSDLLPGQTTTSFVGPVVHMDMSGYCIWPELDTIATRSQNPFKIKPEVARRFNEEIFPFWLERRTVQEVARYSDYDTADYANDQRDTVDGGMADDQRSIDPPLKKRAGETPKCQELFERVAFYLTDKATAVSHTAPDFGRVLNYGMDALIAQLRQDIANGSTTGMTVDQKEFAEAVIAVYEGAKIYAEHLAEAAGHAGNNELARICRRVPAKPAKTLAEALTAVWICYHLLLQENTNFGLSPGRLDQTLNDFYLNDWQQQPDDEARAAYTKHAVELMCHFFLRCSDHVPLSPETAEVLFAGSGSNQALTVGGTRYVNGKTVDAVNDMTYIILKATEMLSIRDPNVHARYHKDVHHRAPDGTPLGPGEISPYLKRICQVNLITRATPALHGDVPVIHSMANYYARHDHVTMEEALADAHDYASIGCIEQNSDHKHYGHTGSTLLVLPAVLELAMFGGKHRSDGIGRNDPNLFYGKTEYTSSPLNEMDSMQQFIDSFRFQLDEMARHCVQFNNYLGRTLAKVRPSPLLSGLFDGPTNIPDGHGAKFRDLSSGGAKYNSSGVAIIGLADVIDSFCVIDALVFGGKMTADELVAALNANFDPKRLPANKQTGFLKTLIELIKVQYPNDRQNKTRITIKPERLQECMDLIRVAPKYGAGVDKTPGGIFNNAMAVKYTHLLTRMIQDVFFKYRTHRGGRYLTGYWSMTNHAGFGMLCKATPNGRLDNASFASGITPCPGIVKANGEPVMLLDHMLSVASVNPDTVQNGYTYNLSLTPRGKEYFNEDTDLFATYMKTFMDQDGVLVQLCVTSIEDFIAADKAATAASQTGAGEAEQKALAPYKDLMIRVAGYSAYYVTLSPQMRQEIIDRANFGMESGIEQHETAGV</sequence>
<reference evidence="8" key="1">
    <citation type="submission" date="2016-10" db="EMBL/GenBank/DDBJ databases">
        <authorList>
            <person name="Varghese N."/>
            <person name="Submissions S."/>
        </authorList>
    </citation>
    <scope>NUCLEOTIDE SEQUENCE [LARGE SCALE GENOMIC DNA]</scope>
    <source>
        <strain evidence="8">Nm69</strain>
    </source>
</reference>
<evidence type="ECO:0000313" key="7">
    <source>
        <dbReference type="EMBL" id="SFK51394.1"/>
    </source>
</evidence>
<dbReference type="OrthoDB" id="3251355at2"/>
<dbReference type="PROSITE" id="PS51554">
    <property type="entry name" value="PFL"/>
    <property type="match status" value="1"/>
</dbReference>
<evidence type="ECO:0000256" key="2">
    <source>
        <dbReference type="ARBA" id="ARBA00023239"/>
    </source>
</evidence>
<dbReference type="RefSeq" id="WP_090698376.1">
    <property type="nucleotide sequence ID" value="NZ_FOSP01000008.1"/>
</dbReference>
<gene>
    <name evidence="7" type="ORF">SAMN05216302_100832</name>
</gene>
<evidence type="ECO:0000259" key="6">
    <source>
        <dbReference type="PROSITE" id="PS51554"/>
    </source>
</evidence>
<dbReference type="PROSITE" id="PS51149">
    <property type="entry name" value="GLY_RADICAL_2"/>
    <property type="match status" value="1"/>
</dbReference>
<dbReference type="PANTHER" id="PTHR43641:SF2">
    <property type="entry name" value="DEHYDRATASE YBIW-RELATED"/>
    <property type="match status" value="1"/>
</dbReference>
<dbReference type="Pfam" id="PF02901">
    <property type="entry name" value="PFL-like"/>
    <property type="match status" value="1"/>
</dbReference>
<dbReference type="Proteomes" id="UP000199533">
    <property type="component" value="Unassembled WGS sequence"/>
</dbReference>
<dbReference type="GO" id="GO:0005829">
    <property type="term" value="C:cytosol"/>
    <property type="evidence" value="ECO:0007669"/>
    <property type="project" value="TreeGrafter"/>
</dbReference>
<feature type="region of interest" description="Disordered" evidence="4">
    <location>
        <begin position="202"/>
        <end position="226"/>
    </location>
</feature>
<dbReference type="InterPro" id="IPR001150">
    <property type="entry name" value="Gly_radical"/>
</dbReference>
<proteinExistence type="predicted"/>
<dbReference type="SUPFAM" id="SSF51998">
    <property type="entry name" value="PFL-like glycyl radical enzymes"/>
    <property type="match status" value="1"/>
</dbReference>
<dbReference type="Gene3D" id="3.20.70.20">
    <property type="match status" value="1"/>
</dbReference>
<dbReference type="EMBL" id="FOSP01000008">
    <property type="protein sequence ID" value="SFK51394.1"/>
    <property type="molecule type" value="Genomic_DNA"/>
</dbReference>
<dbReference type="InterPro" id="IPR051215">
    <property type="entry name" value="GRE"/>
</dbReference>
<keyword evidence="1 3" id="KW-0556">Organic radical</keyword>
<keyword evidence="2" id="KW-0456">Lyase</keyword>